<evidence type="ECO:0000256" key="9">
    <source>
        <dbReference type="SAM" id="Phobius"/>
    </source>
</evidence>
<dbReference type="InterPro" id="IPR051124">
    <property type="entry name" value="Phosphate_Transport_Permease"/>
</dbReference>
<dbReference type="InterPro" id="IPR011864">
    <property type="entry name" value="Phosphate_PstC"/>
</dbReference>
<dbReference type="HOGENOM" id="CLU_023674_0_0_14"/>
<gene>
    <name evidence="11" type="primary">pstA</name>
    <name evidence="11" type="ORF">SAPIS_v1c08170</name>
</gene>
<evidence type="ECO:0000256" key="8">
    <source>
        <dbReference type="ARBA" id="ARBA00023136"/>
    </source>
</evidence>
<organism evidence="11 12">
    <name type="scientific">Spiroplasma apis B31</name>
    <dbReference type="NCBI Taxonomy" id="1276258"/>
    <lineage>
        <taxon>Bacteria</taxon>
        <taxon>Bacillati</taxon>
        <taxon>Mycoplasmatota</taxon>
        <taxon>Mollicutes</taxon>
        <taxon>Entomoplasmatales</taxon>
        <taxon>Spiroplasmataceae</taxon>
        <taxon>Spiroplasma</taxon>
    </lineage>
</organism>
<dbReference type="Pfam" id="PF00528">
    <property type="entry name" value="BPD_transp_1"/>
    <property type="match status" value="2"/>
</dbReference>
<dbReference type="NCBIfam" id="TIGR02138">
    <property type="entry name" value="phosphate_pstC"/>
    <property type="match status" value="1"/>
</dbReference>
<dbReference type="PATRIC" id="fig|1276258.3.peg.838"/>
<dbReference type="GO" id="GO:0005886">
    <property type="term" value="C:plasma membrane"/>
    <property type="evidence" value="ECO:0007669"/>
    <property type="project" value="UniProtKB-SubCell"/>
</dbReference>
<evidence type="ECO:0000313" key="11">
    <source>
        <dbReference type="EMBL" id="AHB36662.1"/>
    </source>
</evidence>
<feature type="transmembrane region" description="Helical" evidence="9">
    <location>
        <begin position="525"/>
        <end position="550"/>
    </location>
</feature>
<dbReference type="eggNOG" id="COG0573">
    <property type="taxonomic scope" value="Bacteria"/>
</dbReference>
<dbReference type="InterPro" id="IPR005672">
    <property type="entry name" value="Phosphate_PstA"/>
</dbReference>
<keyword evidence="5" id="KW-0592">Phosphate transport</keyword>
<sequence length="711" mass="78736">MVNQKKLMGSTKFKKRKADITNKWTVIAFTTFVVFILAVLVGFIIYKSIPALQGNDFLNFIFSTIWNPGKNNDHDAKYGILSIIGSTMMMLLISLMFAIPLTIFSALFITEYLNKKLKNFVITIIQLLAGIPSVVFGLFALDQIGPLTTMMGAKNGSNMMTASITLAFMALPTMITLSINAIESVPDSHRFASLGLGLTKEKTTFGVVLTSAMPKIITAIITGVARIIGETMAVILIAGNSTQGLNTSGGFLDFIFSSIRTLAGTIGLEMLENNGSHHEAALYAIGLVLFFLVIIINLLILAIGNFNKRKRKSIREIKRKNKMRTKNTQTSNLYDSYKLTLLVKSCTDKRIKKKVYSSTMKFFMITSTAIIVGFTSWVILTVLFDGLRHFDASAFIQIKGQRSGIFATIFTTILLVIGSILFAIPLALFAAIYLAEYARKESKFAKTIRFSISVLSSTPSIVFGVFGLSLFVIAFKIPMSIFASSLTMTIVILPSLISVFEDAMTSVPEMYKEAAYGLGMTKTGVIWKVVLPNSMQGIVTGTILAIARIIGESAPVYLTLGTAVRMPSEGFLSSGATLTTQIYMMASEGSSPDTLNVAYQLALVTVLMVLCLNWFSKYIAKKLEPTYKKVKFKNKLINYFNKLRTFNYMKVFQTIRSWTLNIGSNIKNIFSFKKTKASINVSRSRNKLIKNIIKEARENDRKSELREKNNS</sequence>
<feature type="transmembrane region" description="Helical" evidence="9">
    <location>
        <begin position="481"/>
        <end position="504"/>
    </location>
</feature>
<dbReference type="NCBIfam" id="TIGR00974">
    <property type="entry name" value="3a0107s02c"/>
    <property type="match status" value="1"/>
</dbReference>
<feature type="transmembrane region" description="Helical" evidence="9">
    <location>
        <begin position="404"/>
        <end position="435"/>
    </location>
</feature>
<proteinExistence type="inferred from homology"/>
<evidence type="ECO:0000256" key="5">
    <source>
        <dbReference type="ARBA" id="ARBA00022592"/>
    </source>
</evidence>
<feature type="domain" description="ABC transmembrane type-1" evidence="10">
    <location>
        <begin position="409"/>
        <end position="616"/>
    </location>
</feature>
<dbReference type="PROSITE" id="PS50928">
    <property type="entry name" value="ABC_TM1"/>
    <property type="match status" value="2"/>
</dbReference>
<comment type="subcellular location">
    <subcellularLocation>
        <location evidence="1">Cell membrane</location>
        <topology evidence="1">Multi-pass membrane protein</topology>
    </subcellularLocation>
</comment>
<feature type="transmembrane region" description="Helical" evidence="9">
    <location>
        <begin position="161"/>
        <end position="182"/>
    </location>
</feature>
<dbReference type="AlphaFoldDB" id="V5RIY5"/>
<accession>V5RIY5</accession>
<dbReference type="InterPro" id="IPR035906">
    <property type="entry name" value="MetI-like_sf"/>
</dbReference>
<dbReference type="KEGG" id="sapi:SAPIS_v1c08170"/>
<feature type="transmembrane region" description="Helical" evidence="9">
    <location>
        <begin position="120"/>
        <end position="141"/>
    </location>
</feature>
<feature type="domain" description="ABC transmembrane type-1" evidence="10">
    <location>
        <begin position="84"/>
        <end position="300"/>
    </location>
</feature>
<evidence type="ECO:0000256" key="7">
    <source>
        <dbReference type="ARBA" id="ARBA00022989"/>
    </source>
</evidence>
<feature type="transmembrane region" description="Helical" evidence="9">
    <location>
        <begin position="78"/>
        <end position="108"/>
    </location>
</feature>
<keyword evidence="3" id="KW-0813">Transport</keyword>
<feature type="transmembrane region" description="Helical" evidence="9">
    <location>
        <begin position="597"/>
        <end position="615"/>
    </location>
</feature>
<keyword evidence="4" id="KW-1003">Cell membrane</keyword>
<feature type="transmembrane region" description="Helical" evidence="9">
    <location>
        <begin position="203"/>
        <end position="228"/>
    </location>
</feature>
<evidence type="ECO:0000256" key="4">
    <source>
        <dbReference type="ARBA" id="ARBA00022475"/>
    </source>
</evidence>
<protein>
    <submittedName>
        <fullName evidence="11">Phosphate ABC transporter permease</fullName>
    </submittedName>
</protein>
<evidence type="ECO:0000256" key="3">
    <source>
        <dbReference type="ARBA" id="ARBA00022448"/>
    </source>
</evidence>
<dbReference type="GO" id="GO:0005315">
    <property type="term" value="F:phosphate transmembrane transporter activity"/>
    <property type="evidence" value="ECO:0007669"/>
    <property type="project" value="InterPro"/>
</dbReference>
<dbReference type="EMBL" id="CP006682">
    <property type="protein sequence ID" value="AHB36662.1"/>
    <property type="molecule type" value="Genomic_DNA"/>
</dbReference>
<dbReference type="Gene3D" id="1.10.3720.10">
    <property type="entry name" value="MetI-like"/>
    <property type="match status" value="2"/>
</dbReference>
<dbReference type="eggNOG" id="COG0581">
    <property type="taxonomic scope" value="Bacteria"/>
</dbReference>
<dbReference type="RefSeq" id="WP_023789973.1">
    <property type="nucleotide sequence ID" value="NC_022998.1"/>
</dbReference>
<dbReference type="InterPro" id="IPR000515">
    <property type="entry name" value="MetI-like"/>
</dbReference>
<keyword evidence="7 9" id="KW-1133">Transmembrane helix</keyword>
<comment type="similarity">
    <text evidence="2">Belongs to the binding-protein-dependent transport system permease family. CysTW subfamily.</text>
</comment>
<dbReference type="Proteomes" id="UP000018550">
    <property type="component" value="Chromosome"/>
</dbReference>
<evidence type="ECO:0000256" key="2">
    <source>
        <dbReference type="ARBA" id="ARBA00007069"/>
    </source>
</evidence>
<feature type="transmembrane region" description="Helical" evidence="9">
    <location>
        <begin position="280"/>
        <end position="303"/>
    </location>
</feature>
<dbReference type="STRING" id="1276258.SAPIS_v1c08170"/>
<dbReference type="PANTHER" id="PTHR30425:SF1">
    <property type="entry name" value="PHOSPHATE TRANSPORT SYSTEM PERMEASE PROTEIN PSTC"/>
    <property type="match status" value="1"/>
</dbReference>
<feature type="transmembrane region" description="Helical" evidence="9">
    <location>
        <begin position="21"/>
        <end position="46"/>
    </location>
</feature>
<feature type="transmembrane region" description="Helical" evidence="9">
    <location>
        <begin position="362"/>
        <end position="384"/>
    </location>
</feature>
<dbReference type="GO" id="GO:0035435">
    <property type="term" value="P:phosphate ion transmembrane transport"/>
    <property type="evidence" value="ECO:0007669"/>
    <property type="project" value="InterPro"/>
</dbReference>
<evidence type="ECO:0000256" key="6">
    <source>
        <dbReference type="ARBA" id="ARBA00022692"/>
    </source>
</evidence>
<dbReference type="PANTHER" id="PTHR30425">
    <property type="entry name" value="PHOSPHATE TRANSPORT SYSTEM PERMEASE PROTEIN PST"/>
    <property type="match status" value="1"/>
</dbReference>
<feature type="transmembrane region" description="Helical" evidence="9">
    <location>
        <begin position="447"/>
        <end position="475"/>
    </location>
</feature>
<keyword evidence="8 9" id="KW-0472">Membrane</keyword>
<evidence type="ECO:0000313" key="12">
    <source>
        <dbReference type="Proteomes" id="UP000018550"/>
    </source>
</evidence>
<dbReference type="SUPFAM" id="SSF161098">
    <property type="entry name" value="MetI-like"/>
    <property type="match status" value="2"/>
</dbReference>
<reference evidence="11 12" key="1">
    <citation type="journal article" date="2014" name="Genome Announc.">
        <title>Complete Genome Sequence of Spiroplasma apis B31T (ATCC 33834), a Bacterium Associated with May Disease of Honeybees (Apis mellifera).</title>
        <authorList>
            <person name="Ku C."/>
            <person name="Lo W.S."/>
            <person name="Chen L.L."/>
            <person name="Kuo C.H."/>
        </authorList>
    </citation>
    <scope>NUCLEOTIDE SEQUENCE [LARGE SCALE GENOMIC DNA]</scope>
    <source>
        <strain evidence="11">B31</strain>
    </source>
</reference>
<keyword evidence="6 9" id="KW-0812">Transmembrane</keyword>
<dbReference type="OrthoDB" id="9785113at2"/>
<name>V5RIY5_SPIAP</name>
<evidence type="ECO:0000259" key="10">
    <source>
        <dbReference type="PROSITE" id="PS50928"/>
    </source>
</evidence>
<evidence type="ECO:0000256" key="1">
    <source>
        <dbReference type="ARBA" id="ARBA00004651"/>
    </source>
</evidence>
<dbReference type="CDD" id="cd06261">
    <property type="entry name" value="TM_PBP2"/>
    <property type="match status" value="2"/>
</dbReference>
<keyword evidence="12" id="KW-1185">Reference proteome</keyword>